<keyword evidence="1" id="KW-1133">Transmembrane helix</keyword>
<evidence type="ECO:0000313" key="3">
    <source>
        <dbReference type="Proteomes" id="UP001206126"/>
    </source>
</evidence>
<organism evidence="2 3">
    <name type="scientific">Massilia agilis</name>
    <dbReference type="NCBI Taxonomy" id="1811226"/>
    <lineage>
        <taxon>Bacteria</taxon>
        <taxon>Pseudomonadati</taxon>
        <taxon>Pseudomonadota</taxon>
        <taxon>Betaproteobacteria</taxon>
        <taxon>Burkholderiales</taxon>
        <taxon>Oxalobacteraceae</taxon>
        <taxon>Telluria group</taxon>
        <taxon>Massilia</taxon>
    </lineage>
</organism>
<keyword evidence="1" id="KW-0472">Membrane</keyword>
<keyword evidence="3" id="KW-1185">Reference proteome</keyword>
<proteinExistence type="predicted"/>
<accession>A0ABT2DAH6</accession>
<feature type="transmembrane region" description="Helical" evidence="1">
    <location>
        <begin position="75"/>
        <end position="96"/>
    </location>
</feature>
<dbReference type="Proteomes" id="UP001206126">
    <property type="component" value="Unassembled WGS sequence"/>
</dbReference>
<name>A0ABT2DAH6_9BURK</name>
<dbReference type="RefSeq" id="WP_258822073.1">
    <property type="nucleotide sequence ID" value="NZ_JANUHB010000002.1"/>
</dbReference>
<keyword evidence="1" id="KW-0812">Transmembrane</keyword>
<dbReference type="EMBL" id="JANUHB010000002">
    <property type="protein sequence ID" value="MCS0808300.1"/>
    <property type="molecule type" value="Genomic_DNA"/>
</dbReference>
<sequence length="116" mass="13422">MSKRANRLISSVTAVRLVIWIMPPHRKGWAHEILNELAYIETRPAAVRWIIGSMLFAIRERATYQLENAFMNIRVIKTTLILIAMAVSVVAGTYAIQKPYQQERIKFALHRFLEAK</sequence>
<gene>
    <name evidence="2" type="ORF">NX774_10250</name>
</gene>
<reference evidence="2 3" key="1">
    <citation type="submission" date="2022-08" db="EMBL/GenBank/DDBJ databases">
        <title>Reclassification of Massilia species as members of the genera Telluria, Duganella, Pseudoduganella, Mokoshia gen. nov. and Zemynaea gen. nov. using orthogonal and non-orthogonal genome-based approaches.</title>
        <authorList>
            <person name="Bowman J.P."/>
        </authorList>
    </citation>
    <scope>NUCLEOTIDE SEQUENCE [LARGE SCALE GENOMIC DNA]</scope>
    <source>
        <strain evidence="2 3">JCM 31605</strain>
    </source>
</reference>
<evidence type="ECO:0000313" key="2">
    <source>
        <dbReference type="EMBL" id="MCS0808300.1"/>
    </source>
</evidence>
<evidence type="ECO:0000256" key="1">
    <source>
        <dbReference type="SAM" id="Phobius"/>
    </source>
</evidence>
<comment type="caution">
    <text evidence="2">The sequence shown here is derived from an EMBL/GenBank/DDBJ whole genome shotgun (WGS) entry which is preliminary data.</text>
</comment>
<protein>
    <submittedName>
        <fullName evidence="2">Uncharacterized protein</fullName>
    </submittedName>
</protein>